<dbReference type="SMART" id="SM00822">
    <property type="entry name" value="PKS_KR"/>
    <property type="match status" value="1"/>
</dbReference>
<dbReference type="GO" id="GO:0031177">
    <property type="term" value="F:phosphopantetheine binding"/>
    <property type="evidence" value="ECO:0007669"/>
    <property type="project" value="InterPro"/>
</dbReference>
<evidence type="ECO:0000256" key="1">
    <source>
        <dbReference type="ARBA" id="ARBA00022450"/>
    </source>
</evidence>
<evidence type="ECO:0000256" key="3">
    <source>
        <dbReference type="ARBA" id="ARBA00022679"/>
    </source>
</evidence>
<dbReference type="InterPro" id="IPR049551">
    <property type="entry name" value="PKS_DH_C"/>
</dbReference>
<dbReference type="InterPro" id="IPR016035">
    <property type="entry name" value="Acyl_Trfase/lysoPLipase"/>
</dbReference>
<evidence type="ECO:0000256" key="7">
    <source>
        <dbReference type="ARBA" id="ARBA00023315"/>
    </source>
</evidence>
<dbReference type="Gene3D" id="3.30.70.3290">
    <property type="match status" value="1"/>
</dbReference>
<keyword evidence="4" id="KW-0521">NADP</keyword>
<dbReference type="PROSITE" id="PS00606">
    <property type="entry name" value="KS3_1"/>
    <property type="match status" value="1"/>
</dbReference>
<dbReference type="SMART" id="SM00823">
    <property type="entry name" value="PKS_PP"/>
    <property type="match status" value="1"/>
</dbReference>
<sequence>MTIPQSQEPEPVAIVGIGCRMPGGVRDMPGLWEFLREKKDVHMEFDEPRFSAKGFYHPNVDRPGTAVASHGFLLAEDPLLFDPAFFGITDAEVETLDAAQRKLLECTYEAFENAGETWESVSGSRTGVFVGDIAFDNYLTQTRDWDYSGKYSATGSFPNMLANRLHYIFNLKGPSLVINSACTSAMYAVHLAITAMRNGDCDSAIVAGSNWMMDPNSHIAMGKLGALSATSRSHTFDASADGYARGEGFAALYLKWPSKAIQDASPIRALIMGTAVNANGRTKGITNPSGPAQEIVIREAYKNAGVDPSETTLLECHGTGTKVGDPTEVGAAGNVFGPSRPDGIDNRLIVGSVKTNMGHLEGACALPGILKVVAALEAGEIPPTLGFQTPNPRIDFDKAKARVTTEVEPWPKDRLKRASVTSAGFGGTNGHCIIDHVNNVMPLYVKPGIISERVKELNGTNGHSTNGANGHGVNEENGTKHQLQHSPVTDAPTMTRKADAATHQFVILPFAAHNKESLKANMNALSQVIEQHSLADVAYTLAAKRSRYIQRAFCIVDKDHSAEMALREEPKVFSSPQPVRLGFAFTGQGAQWHAMGAELVEYAVFRDTIAYLDRVLDIFPQPVPWKIADVLSGDCEKDLIQTPAVSQTVCTALQIGLVDLLASWSIRPEGVVGHSSGEMAAAYAAGRVTAAEAITAAYYRGYMVSFNKQKGAMMAVGLGPEQGTEYILEAGLEEKVRIAAINSPDSITMSGDAEAVEGLSAKFTQEGVFNRLLRTGGLAYHSHHMLPLGHDYAEAVDSGKKSLEKNGIHDEGHKYPNIPWYSSVTPDKDMTMSGQQMPTSYWRSNLESPVRFTQAISKLLSAEDLGIGAVIEIGPHPALKGPVGQIVKALGKSIPRLEKGIPYLGSLKRSEDGRKSLVDLAGTLFALNADVNLVAVNAVDETGGKLAHGSTAIDLPPYQYNYGPIKYHETRASKEYRLRKVPRHDLLGSKIAGTTRLRPQYRNMLRVKDLPWLDDHRIPPHVLHPGAAHIVMAMLAAEQTYNEFPGALPVTGIILRNVSIKKTLVVPEDDHGIEIVLSMELEDGASAKSPGWATFSISSVVRDTEQWTEHCSGLSKVEVAEFESVSPIDTATMDGRAVDPESWYKRFADMGLKFGPSFQGYSEIRADPIKNVVSGTLALNTTKDMFPGGESAYPIHPASLDLVIRLGLMACNGGQAETGSVQLPIHLDQLRYKLGGNQGREWATGLAKGELRGLRGAYAQLQMLGEDGDVVLDVDNMRFIDLANEQSSAAADQGSKAYFSPYNRLVWRPDIRSLSKEQYAALFSSTENQTGPFPQLSKTFDLLGHANPDLRILQLIVSGDQGASLTILKTLVGPNGIKRYRDYQITEVSRDMLPALGPEFRDVNYSVLDIEKDPLEQGFQPTYDVVLSVNGLHTSPSLQKALVNCKKLLRPGGKLVLLEPTEKNWDEDLLQAGFEAGAELKVDEGDSSLMMATRRDTEEQSGGGSSVVHLLHGANGVPELLNHLAQEFERRGLSTKTVRFDNARDITGTSSRVVAFLDGENLLLGADLHRLGLFQHLATTTASMVWLTSCGIVKGRNPDGAFVSGLLRTLGTENPAGQFLSVDIDAENFKPSDMELGDLVRCIAEQELALQPESGDEGANREFTWQDGCLWVSRIVPDGELQGYAETTSAPDDQALEMVPLSSQGPVRAAFGTAGILTSLYFRPYVELLKPLPKDWIEVKVHAVGLNWKDLGLCTGRFDMNNLSNEYCGVVTKRGPAVSHVDVGDCVYGMGKGHFGNYTSVPAELACKLRSDVDAVEAATMPLVYMTAVYAFEHVTRLRKGQKLLIQSASGGLGLAAIQLARAKGAEIFATAGGAEKTRFLIEQMGIPSTHVFSSRDSTDIKRMIHATQNGGFDVILSNSQGEMLYETIKALAPLGHLIDVGRLDVTSSKNMALELFQKSASFTSFDLGLVIDRDIHLGGELMRSVDKHYTAGNIGPVRPYTAADISQLGQTLLRFSKGTHIGKMVISYQDPNSTVRMHKSVTPAQFDPEARYILVGGLSGLGRSIVRYMSDRGARDVVVWSRSGPNNLSPEARSLIEELAAKRVRVQPVTCDVSDREQVMRAMQHASSGRTVRGILNYAVSYQDISFEKLTAEMFHEGMAAKVLGTRNLHEATKALPLDFFAMVSTTGTVHAFPTQSTYLAANNFLDYFARYRRRCGLPASTVSLGFISDLGALTQDPVTVNMIARTRCQSVTGAQVLRMLEPAFVSPSEPHDAHQQWLGRSQDPLSEANIVTAMDPAVFANMKREETDAAKTASSSGAAPRWYHDARASIVLRAADDAWRHQAGADAKAQDLDTSADKSPAAQLRRQFQVSVSQIKKLDSGESKAAELAQLVAFVTDAIRATVAGMLFIDPSAVNMSSTVADHGIDSLLAAEFRNWLHGAFGKNISMLDLMDARMKIDVLARTVVEEAAK</sequence>
<dbReference type="Pfam" id="PF23297">
    <property type="entry name" value="ACP_SdgA_C"/>
    <property type="match status" value="1"/>
</dbReference>
<dbReference type="SUPFAM" id="SSF50129">
    <property type="entry name" value="GroES-like"/>
    <property type="match status" value="1"/>
</dbReference>
<dbReference type="SUPFAM" id="SSF53901">
    <property type="entry name" value="Thiolase-like"/>
    <property type="match status" value="1"/>
</dbReference>
<dbReference type="InterPro" id="IPR009081">
    <property type="entry name" value="PP-bd_ACP"/>
</dbReference>
<dbReference type="Pfam" id="PF00109">
    <property type="entry name" value="ketoacyl-synt"/>
    <property type="match status" value="1"/>
</dbReference>
<feature type="region of interest" description="Disordered" evidence="9">
    <location>
        <begin position="459"/>
        <end position="486"/>
    </location>
</feature>
<evidence type="ECO:0000256" key="5">
    <source>
        <dbReference type="ARBA" id="ARBA00023002"/>
    </source>
</evidence>
<gene>
    <name evidence="13" type="ORF">BDV95DRAFT_534852</name>
</gene>
<dbReference type="InterPro" id="IPR029063">
    <property type="entry name" value="SAM-dependent_MTases_sf"/>
</dbReference>
<feature type="compositionally biased region" description="Polar residues" evidence="9">
    <location>
        <begin position="459"/>
        <end position="468"/>
    </location>
</feature>
<dbReference type="InterPro" id="IPR001227">
    <property type="entry name" value="Ac_transferase_dom_sf"/>
</dbReference>
<dbReference type="SMART" id="SM00826">
    <property type="entry name" value="PKS_DH"/>
    <property type="match status" value="1"/>
</dbReference>
<proteinExistence type="predicted"/>
<dbReference type="GO" id="GO:0008270">
    <property type="term" value="F:zinc ion binding"/>
    <property type="evidence" value="ECO:0007669"/>
    <property type="project" value="InterPro"/>
</dbReference>
<feature type="domain" description="Carrier" evidence="10">
    <location>
        <begin position="2392"/>
        <end position="2470"/>
    </location>
</feature>
<keyword evidence="14" id="KW-1185">Reference proteome</keyword>
<dbReference type="SUPFAM" id="SSF47336">
    <property type="entry name" value="ACP-like"/>
    <property type="match status" value="1"/>
</dbReference>
<dbReference type="Pfam" id="PF21089">
    <property type="entry name" value="PKS_DH_N"/>
    <property type="match status" value="1"/>
</dbReference>
<evidence type="ECO:0000256" key="9">
    <source>
        <dbReference type="SAM" id="MobiDB-lite"/>
    </source>
</evidence>
<dbReference type="GO" id="GO:0004315">
    <property type="term" value="F:3-oxoacyl-[acyl-carrier-protein] synthase activity"/>
    <property type="evidence" value="ECO:0007669"/>
    <property type="project" value="InterPro"/>
</dbReference>
<dbReference type="OrthoDB" id="329835at2759"/>
<dbReference type="InterPro" id="IPR014030">
    <property type="entry name" value="Ketoacyl_synth_N"/>
</dbReference>
<dbReference type="InterPro" id="IPR050091">
    <property type="entry name" value="PKS_NRPS_Biosynth_Enz"/>
</dbReference>
<dbReference type="PROSITE" id="PS52019">
    <property type="entry name" value="PKS_MFAS_DH"/>
    <property type="match status" value="1"/>
</dbReference>
<dbReference type="Pfam" id="PF00698">
    <property type="entry name" value="Acyl_transf_1"/>
    <property type="match status" value="1"/>
</dbReference>
<reference evidence="13 14" key="1">
    <citation type="submission" date="2020-01" db="EMBL/GenBank/DDBJ databases">
        <authorList>
            <consortium name="DOE Joint Genome Institute"/>
            <person name="Haridas S."/>
            <person name="Albert R."/>
            <person name="Binder M."/>
            <person name="Bloem J."/>
            <person name="Labutti K."/>
            <person name="Salamov A."/>
            <person name="Andreopoulos B."/>
            <person name="Baker S.E."/>
            <person name="Barry K."/>
            <person name="Bills G."/>
            <person name="Bluhm B.H."/>
            <person name="Cannon C."/>
            <person name="Castanera R."/>
            <person name="Culley D.E."/>
            <person name="Daum C."/>
            <person name="Ezra D."/>
            <person name="Gonzalez J.B."/>
            <person name="Henrissat B."/>
            <person name="Kuo A."/>
            <person name="Liang C."/>
            <person name="Lipzen A."/>
            <person name="Lutzoni F."/>
            <person name="Magnuson J."/>
            <person name="Mondo S."/>
            <person name="Nolan M."/>
            <person name="Ohm R."/>
            <person name="Pangilinan J."/>
            <person name="Park H.-J.H."/>
            <person name="Ramirez L."/>
            <person name="Alfaro M."/>
            <person name="Sun H."/>
            <person name="Tritt A."/>
            <person name="Yoshinaga Y."/>
            <person name="Zwiers L.-H.L."/>
            <person name="Turgeon B.G."/>
            <person name="Goodwin S.B."/>
            <person name="Spatafora J.W."/>
            <person name="Crous P.W."/>
            <person name="Grigoriev I.V."/>
        </authorList>
    </citation>
    <scope>NUCLEOTIDE SEQUENCE [LARGE SCALE GENOMIC DNA]</scope>
    <source>
        <strain evidence="13 14">CBS 611.86</strain>
    </source>
</reference>
<dbReference type="Gene3D" id="3.40.366.10">
    <property type="entry name" value="Malonyl-Coenzyme A Acyl Carrier Protein, domain 2"/>
    <property type="match status" value="1"/>
</dbReference>
<dbReference type="Pfam" id="PF14765">
    <property type="entry name" value="PS-DH"/>
    <property type="match status" value="1"/>
</dbReference>
<dbReference type="Pfam" id="PF00107">
    <property type="entry name" value="ADH_zinc_N"/>
    <property type="match status" value="1"/>
</dbReference>
<organism evidence="13 14">
    <name type="scientific">Massariosphaeria phaeospora</name>
    <dbReference type="NCBI Taxonomy" id="100035"/>
    <lineage>
        <taxon>Eukaryota</taxon>
        <taxon>Fungi</taxon>
        <taxon>Dikarya</taxon>
        <taxon>Ascomycota</taxon>
        <taxon>Pezizomycotina</taxon>
        <taxon>Dothideomycetes</taxon>
        <taxon>Pleosporomycetidae</taxon>
        <taxon>Pleosporales</taxon>
        <taxon>Pleosporales incertae sedis</taxon>
        <taxon>Massariosphaeria</taxon>
    </lineage>
</organism>
<dbReference type="InterPro" id="IPR011032">
    <property type="entry name" value="GroES-like_sf"/>
</dbReference>
<dbReference type="InterPro" id="IPR049900">
    <property type="entry name" value="PKS_mFAS_DH"/>
</dbReference>
<dbReference type="EMBL" id="JAADJZ010000002">
    <property type="protein sequence ID" value="KAF2877350.1"/>
    <property type="molecule type" value="Genomic_DNA"/>
</dbReference>
<dbReference type="InterPro" id="IPR016039">
    <property type="entry name" value="Thiolase-like"/>
</dbReference>
<dbReference type="InterPro" id="IPR020806">
    <property type="entry name" value="PKS_PP-bd"/>
</dbReference>
<dbReference type="CDD" id="cd05195">
    <property type="entry name" value="enoyl_red"/>
    <property type="match status" value="1"/>
</dbReference>
<evidence type="ECO:0000259" key="10">
    <source>
        <dbReference type="PROSITE" id="PS50075"/>
    </source>
</evidence>
<accession>A0A7C8ILN6</accession>
<feature type="domain" description="PKS/mFAS DH" evidence="12">
    <location>
        <begin position="984"/>
        <end position="1288"/>
    </location>
</feature>
<dbReference type="SMART" id="SM00829">
    <property type="entry name" value="PKS_ER"/>
    <property type="match status" value="1"/>
</dbReference>
<dbReference type="Pfam" id="PF02801">
    <property type="entry name" value="Ketoacyl-synt_C"/>
    <property type="match status" value="1"/>
</dbReference>
<evidence type="ECO:0000256" key="6">
    <source>
        <dbReference type="ARBA" id="ARBA00023268"/>
    </source>
</evidence>
<keyword evidence="5" id="KW-0560">Oxidoreductase</keyword>
<dbReference type="InterPro" id="IPR013149">
    <property type="entry name" value="ADH-like_C"/>
</dbReference>
<feature type="active site" description="Proton donor; for dehydratase activity" evidence="8">
    <location>
        <position position="1201"/>
    </location>
</feature>
<keyword evidence="7" id="KW-0012">Acyltransferase</keyword>
<dbReference type="InterPro" id="IPR042104">
    <property type="entry name" value="PKS_dehydratase_sf"/>
</dbReference>
<dbReference type="PROSITE" id="PS52004">
    <property type="entry name" value="KS3_2"/>
    <property type="match status" value="1"/>
</dbReference>
<dbReference type="InterPro" id="IPR036291">
    <property type="entry name" value="NAD(P)-bd_dom_sf"/>
</dbReference>
<dbReference type="SUPFAM" id="SSF52151">
    <property type="entry name" value="FabD/lysophospholipase-like"/>
    <property type="match status" value="1"/>
</dbReference>
<dbReference type="InterPro" id="IPR002364">
    <property type="entry name" value="Quin_OxRdtase/zeta-crystal_CS"/>
</dbReference>
<evidence type="ECO:0000259" key="11">
    <source>
        <dbReference type="PROSITE" id="PS52004"/>
    </source>
</evidence>
<dbReference type="Pfam" id="PF08241">
    <property type="entry name" value="Methyltransf_11"/>
    <property type="match status" value="1"/>
</dbReference>
<dbReference type="InterPro" id="IPR036736">
    <property type="entry name" value="ACP-like_sf"/>
</dbReference>
<dbReference type="SUPFAM" id="SSF53335">
    <property type="entry name" value="S-adenosyl-L-methionine-dependent methyltransferases"/>
    <property type="match status" value="1"/>
</dbReference>
<feature type="active site" description="Proton acceptor; for dehydratase activity" evidence="8">
    <location>
        <position position="1016"/>
    </location>
</feature>
<dbReference type="InterPro" id="IPR057326">
    <property type="entry name" value="KR_dom"/>
</dbReference>
<dbReference type="InterPro" id="IPR049552">
    <property type="entry name" value="PKS_DH_N"/>
</dbReference>
<keyword evidence="3" id="KW-0808">Transferase</keyword>
<dbReference type="GO" id="GO:0032259">
    <property type="term" value="P:methylation"/>
    <property type="evidence" value="ECO:0007669"/>
    <property type="project" value="UniProtKB-KW"/>
</dbReference>
<dbReference type="Proteomes" id="UP000481861">
    <property type="component" value="Unassembled WGS sequence"/>
</dbReference>
<dbReference type="CDD" id="cd02440">
    <property type="entry name" value="AdoMet_MTases"/>
    <property type="match status" value="1"/>
</dbReference>
<dbReference type="InterPro" id="IPR020841">
    <property type="entry name" value="PKS_Beta-ketoAc_synthase_dom"/>
</dbReference>
<dbReference type="InterPro" id="IPR016036">
    <property type="entry name" value="Malonyl_transacylase_ACP-bd"/>
</dbReference>
<dbReference type="Gene3D" id="3.40.50.720">
    <property type="entry name" value="NAD(P)-binding Rossmann-like Domain"/>
    <property type="match status" value="3"/>
</dbReference>
<dbReference type="GO" id="GO:0016491">
    <property type="term" value="F:oxidoreductase activity"/>
    <property type="evidence" value="ECO:0007669"/>
    <property type="project" value="UniProtKB-KW"/>
</dbReference>
<dbReference type="Pfam" id="PF08240">
    <property type="entry name" value="ADH_N"/>
    <property type="match status" value="1"/>
</dbReference>
<dbReference type="Gene3D" id="3.40.47.10">
    <property type="match status" value="1"/>
</dbReference>
<dbReference type="GO" id="GO:0004312">
    <property type="term" value="F:fatty acid synthase activity"/>
    <property type="evidence" value="ECO:0007669"/>
    <property type="project" value="TreeGrafter"/>
</dbReference>
<dbReference type="InterPro" id="IPR013216">
    <property type="entry name" value="Methyltransf_11"/>
</dbReference>
<dbReference type="PROSITE" id="PS01162">
    <property type="entry name" value="QOR_ZETA_CRYSTAL"/>
    <property type="match status" value="1"/>
</dbReference>
<protein>
    <submittedName>
        <fullName evidence="13">Uncharacterized protein</fullName>
    </submittedName>
</protein>
<dbReference type="GO" id="GO:0008757">
    <property type="term" value="F:S-adenosylmethionine-dependent methyltransferase activity"/>
    <property type="evidence" value="ECO:0007669"/>
    <property type="project" value="InterPro"/>
</dbReference>
<dbReference type="InterPro" id="IPR018201">
    <property type="entry name" value="Ketoacyl_synth_AS"/>
</dbReference>
<evidence type="ECO:0000313" key="14">
    <source>
        <dbReference type="Proteomes" id="UP000481861"/>
    </source>
</evidence>
<dbReference type="InterPro" id="IPR014031">
    <property type="entry name" value="Ketoacyl_synth_C"/>
</dbReference>
<dbReference type="SUPFAM" id="SSF51735">
    <property type="entry name" value="NAD(P)-binding Rossmann-fold domains"/>
    <property type="match status" value="2"/>
</dbReference>
<evidence type="ECO:0000259" key="12">
    <source>
        <dbReference type="PROSITE" id="PS52019"/>
    </source>
</evidence>
<evidence type="ECO:0000256" key="2">
    <source>
        <dbReference type="ARBA" id="ARBA00022553"/>
    </source>
</evidence>
<keyword evidence="2" id="KW-0597">Phosphoprotein</keyword>
<dbReference type="Pfam" id="PF22621">
    <property type="entry name" value="CurL-like_PKS_C"/>
    <property type="match status" value="1"/>
</dbReference>
<dbReference type="InterPro" id="IPR013154">
    <property type="entry name" value="ADH-like_N"/>
</dbReference>
<dbReference type="CDD" id="cd00833">
    <property type="entry name" value="PKS"/>
    <property type="match status" value="1"/>
</dbReference>
<comment type="caution">
    <text evidence="13">The sequence shown here is derived from an EMBL/GenBank/DDBJ whole genome shotgun (WGS) entry which is preliminary data.</text>
</comment>
<dbReference type="InterPro" id="IPR014043">
    <property type="entry name" value="Acyl_transferase_dom"/>
</dbReference>
<dbReference type="SMART" id="SM00825">
    <property type="entry name" value="PKS_KS"/>
    <property type="match status" value="1"/>
</dbReference>
<dbReference type="PROSITE" id="PS50075">
    <property type="entry name" value="CARRIER"/>
    <property type="match status" value="1"/>
</dbReference>
<evidence type="ECO:0000256" key="8">
    <source>
        <dbReference type="PROSITE-ProRule" id="PRU01363"/>
    </source>
</evidence>
<feature type="region of interest" description="N-terminal hotdog fold" evidence="8">
    <location>
        <begin position="984"/>
        <end position="1122"/>
    </location>
</feature>
<dbReference type="PANTHER" id="PTHR43775:SF50">
    <property type="entry name" value="HIGHLY REDUCING POLYKETIDE SYNTHASE SRDA"/>
    <property type="match status" value="1"/>
</dbReference>
<dbReference type="InterPro" id="IPR013968">
    <property type="entry name" value="PKS_KR"/>
</dbReference>
<dbReference type="Pfam" id="PF16197">
    <property type="entry name" value="KAsynt_C_assoc"/>
    <property type="match status" value="1"/>
</dbReference>
<evidence type="ECO:0000313" key="13">
    <source>
        <dbReference type="EMBL" id="KAF2877350.1"/>
    </source>
</evidence>
<dbReference type="GO" id="GO:0044550">
    <property type="term" value="P:secondary metabolite biosynthetic process"/>
    <property type="evidence" value="ECO:0007669"/>
    <property type="project" value="TreeGrafter"/>
</dbReference>
<dbReference type="PANTHER" id="PTHR43775">
    <property type="entry name" value="FATTY ACID SYNTHASE"/>
    <property type="match status" value="1"/>
</dbReference>
<evidence type="ECO:0000256" key="4">
    <source>
        <dbReference type="ARBA" id="ARBA00022857"/>
    </source>
</evidence>
<dbReference type="Gene3D" id="3.40.50.150">
    <property type="entry name" value="Vaccinia Virus protein VP39"/>
    <property type="match status" value="1"/>
</dbReference>
<dbReference type="InterPro" id="IPR020807">
    <property type="entry name" value="PKS_DH"/>
</dbReference>
<dbReference type="Gene3D" id="1.10.1200.10">
    <property type="entry name" value="ACP-like"/>
    <property type="match status" value="1"/>
</dbReference>
<name>A0A7C8ILN6_9PLEO</name>
<dbReference type="GO" id="GO:0006633">
    <property type="term" value="P:fatty acid biosynthetic process"/>
    <property type="evidence" value="ECO:0007669"/>
    <property type="project" value="InterPro"/>
</dbReference>
<keyword evidence="6" id="KW-0511">Multifunctional enzyme</keyword>
<dbReference type="InterPro" id="IPR032821">
    <property type="entry name" value="PKS_assoc"/>
</dbReference>
<feature type="domain" description="Ketosynthase family 3 (KS3)" evidence="11">
    <location>
        <begin position="9"/>
        <end position="436"/>
    </location>
</feature>
<dbReference type="Gene3D" id="3.10.129.110">
    <property type="entry name" value="Polyketide synthase dehydratase"/>
    <property type="match status" value="1"/>
</dbReference>
<dbReference type="Pfam" id="PF08659">
    <property type="entry name" value="KR"/>
    <property type="match status" value="1"/>
</dbReference>
<feature type="region of interest" description="C-terminal hotdog fold" evidence="8">
    <location>
        <begin position="1135"/>
        <end position="1288"/>
    </location>
</feature>
<dbReference type="SUPFAM" id="SSF55048">
    <property type="entry name" value="Probable ACP-binding domain of malonyl-CoA ACP transacylase"/>
    <property type="match status" value="1"/>
</dbReference>
<dbReference type="InterPro" id="IPR020843">
    <property type="entry name" value="ER"/>
</dbReference>
<keyword evidence="1" id="KW-0596">Phosphopantetheine</keyword>
<dbReference type="Gene3D" id="3.90.180.10">
    <property type="entry name" value="Medium-chain alcohol dehydrogenases, catalytic domain"/>
    <property type="match status" value="1"/>
</dbReference>
<dbReference type="SMART" id="SM00827">
    <property type="entry name" value="PKS_AT"/>
    <property type="match status" value="1"/>
</dbReference>